<accession>A0A1J0R8E3</accession>
<sequence>MVDHFESMLNGATSKVKSLKQEALVYLIAVAHAGQPQRALTYEALHAVAISRINEQEAAISKEENRIRTLIDKLKVRNANLKLPQYRPPTRALTLTATAYANQSNKWLGASETLQCTLTAAAETAANDPCKGLAETPDIQQNAAAEFTAAQEFPFTADDEFKTPVITSVVRGTGDINNAQEALAGSSACVATANTMGSETAGAGIQTQTLAELKQPQKTAVVKAKGSDNNCKYKPDTYPCCFVGANKLGDLICAARPANIPKQEAPSTQTGKKLASDPAMVKVANTLTGTTAAAEAGAEIKTKAAKQILEDTDSTIQTKCIDPLADTKISFKTGVSIVAGNIKDLSAVANAVATLTYFQH</sequence>
<dbReference type="EMBL" id="KX700217">
    <property type="protein sequence ID" value="APD74173.1"/>
    <property type="molecule type" value="Genomic_DNA"/>
</dbReference>
<name>A0A1J0R8E3_9TRYP</name>
<proteinExistence type="predicted"/>
<evidence type="ECO:0000313" key="1">
    <source>
        <dbReference type="EMBL" id="APD74173.1"/>
    </source>
</evidence>
<dbReference type="AlphaFoldDB" id="A0A1J0R8E3"/>
<organism evidence="1">
    <name type="scientific">Trypanosoma brucei</name>
    <dbReference type="NCBI Taxonomy" id="5691"/>
    <lineage>
        <taxon>Eukaryota</taxon>
        <taxon>Discoba</taxon>
        <taxon>Euglenozoa</taxon>
        <taxon>Kinetoplastea</taxon>
        <taxon>Metakinetoplastina</taxon>
        <taxon>Trypanosomatida</taxon>
        <taxon>Trypanosomatidae</taxon>
        <taxon>Trypanosoma</taxon>
    </lineage>
</organism>
<protein>
    <submittedName>
        <fullName evidence="1">Variant surface glycoprotein 1125.2727</fullName>
    </submittedName>
</protein>
<reference evidence="1" key="1">
    <citation type="submission" date="2016-08" db="EMBL/GenBank/DDBJ databases">
        <title>VSG repertoire of Trypanosoma brucei EATRO 1125.</title>
        <authorList>
            <person name="Cross G.A."/>
        </authorList>
    </citation>
    <scope>NUCLEOTIDE SEQUENCE</scope>
    <source>
        <strain evidence="1">EATRO 1125</strain>
    </source>
</reference>